<evidence type="ECO:0000313" key="3">
    <source>
        <dbReference type="Proteomes" id="UP001247805"/>
    </source>
</evidence>
<comment type="caution">
    <text evidence="2">The sequence shown here is derived from an EMBL/GenBank/DDBJ whole genome shotgun (WGS) entry which is preliminary data.</text>
</comment>
<keyword evidence="3" id="KW-1185">Reference proteome</keyword>
<protein>
    <submittedName>
        <fullName evidence="2">Uncharacterized protein</fullName>
    </submittedName>
</protein>
<proteinExistence type="predicted"/>
<accession>A0ABU3SWG9</accession>
<dbReference type="EMBL" id="JAWDIO010000002">
    <property type="protein sequence ID" value="MDU0354361.1"/>
    <property type="molecule type" value="Genomic_DNA"/>
</dbReference>
<dbReference type="Proteomes" id="UP001247805">
    <property type="component" value="Unassembled WGS sequence"/>
</dbReference>
<organism evidence="2 3">
    <name type="scientific">Paraglaciecola aquimarina</name>
    <dbReference type="NCBI Taxonomy" id="1235557"/>
    <lineage>
        <taxon>Bacteria</taxon>
        <taxon>Pseudomonadati</taxon>
        <taxon>Pseudomonadota</taxon>
        <taxon>Gammaproteobacteria</taxon>
        <taxon>Alteromonadales</taxon>
        <taxon>Alteromonadaceae</taxon>
        <taxon>Paraglaciecola</taxon>
    </lineage>
</organism>
<feature type="compositionally biased region" description="Basic and acidic residues" evidence="1">
    <location>
        <begin position="8"/>
        <end position="23"/>
    </location>
</feature>
<gene>
    <name evidence="2" type="ORF">RS130_10840</name>
</gene>
<evidence type="ECO:0000256" key="1">
    <source>
        <dbReference type="SAM" id="MobiDB-lite"/>
    </source>
</evidence>
<reference evidence="2 3" key="1">
    <citation type="submission" date="2023-10" db="EMBL/GenBank/DDBJ databases">
        <title>Glaciecola aquimarina strain GGW-M5 nov., isolated from a coastal seawater.</title>
        <authorList>
            <person name="Bayburt H."/>
            <person name="Kim J.M."/>
            <person name="Choi B.J."/>
            <person name="Jeon C.O."/>
        </authorList>
    </citation>
    <scope>NUCLEOTIDE SEQUENCE [LARGE SCALE GENOMIC DNA]</scope>
    <source>
        <strain evidence="2 3">KCTC 32108</strain>
    </source>
</reference>
<name>A0ABU3SWG9_9ALTE</name>
<sequence>MANDPFDDMPKITLEKDDLESFQRTRAQANKTGDKKIPPPKTP</sequence>
<feature type="region of interest" description="Disordered" evidence="1">
    <location>
        <begin position="1"/>
        <end position="43"/>
    </location>
</feature>
<dbReference type="RefSeq" id="WP_316025968.1">
    <property type="nucleotide sequence ID" value="NZ_JAWDIO010000002.1"/>
</dbReference>
<evidence type="ECO:0000313" key="2">
    <source>
        <dbReference type="EMBL" id="MDU0354361.1"/>
    </source>
</evidence>